<evidence type="ECO:0000256" key="3">
    <source>
        <dbReference type="ARBA" id="ARBA00023288"/>
    </source>
</evidence>
<reference evidence="7 8" key="1">
    <citation type="submission" date="2016-10" db="EMBL/GenBank/DDBJ databases">
        <authorList>
            <person name="de Groot N.N."/>
        </authorList>
    </citation>
    <scope>NUCLEOTIDE SEQUENCE [LARGE SCALE GENOMIC DNA]</scope>
    <source>
        <strain evidence="7 8">CCM7597</strain>
    </source>
</reference>
<dbReference type="OrthoDB" id="9811552at2"/>
<keyword evidence="8" id="KW-1185">Reference proteome</keyword>
<dbReference type="PANTHER" id="PTHR35936:SF17">
    <property type="entry name" value="ARGININE-BINDING EXTRACELLULAR PROTEIN ARTP"/>
    <property type="match status" value="1"/>
</dbReference>
<feature type="domain" description="Ionotropic glutamate receptor C-terminal" evidence="6">
    <location>
        <begin position="32"/>
        <end position="255"/>
    </location>
</feature>
<proteinExistence type="predicted"/>
<feature type="domain" description="Solute-binding protein family 3/N-terminal" evidence="5">
    <location>
        <begin position="32"/>
        <end position="256"/>
    </location>
</feature>
<keyword evidence="3" id="KW-0449">Lipoprotein</keyword>
<dbReference type="SUPFAM" id="SSF53850">
    <property type="entry name" value="Periplasmic binding protein-like II"/>
    <property type="match status" value="1"/>
</dbReference>
<name>A0A1H4GE70_9BACI</name>
<dbReference type="EMBL" id="FNQR01000015">
    <property type="protein sequence ID" value="SEB07198.1"/>
    <property type="molecule type" value="Genomic_DNA"/>
</dbReference>
<dbReference type="RefSeq" id="WP_093045957.1">
    <property type="nucleotide sequence ID" value="NZ_FNQR01000015.1"/>
</dbReference>
<accession>A0A1H4GE70</accession>
<dbReference type="InterPro" id="IPR001320">
    <property type="entry name" value="Iontro_rcpt_C"/>
</dbReference>
<evidence type="ECO:0000313" key="7">
    <source>
        <dbReference type="EMBL" id="SEB07198.1"/>
    </source>
</evidence>
<dbReference type="AlphaFoldDB" id="A0A1H4GE70"/>
<evidence type="ECO:0000256" key="2">
    <source>
        <dbReference type="ARBA" id="ARBA00023139"/>
    </source>
</evidence>
<dbReference type="GO" id="GO:0015276">
    <property type="term" value="F:ligand-gated monoatomic ion channel activity"/>
    <property type="evidence" value="ECO:0007669"/>
    <property type="project" value="InterPro"/>
</dbReference>
<feature type="signal peptide" evidence="4">
    <location>
        <begin position="1"/>
        <end position="22"/>
    </location>
</feature>
<organism evidence="7 8">
    <name type="scientific">Thalassobacillus cyri</name>
    <dbReference type="NCBI Taxonomy" id="571932"/>
    <lineage>
        <taxon>Bacteria</taxon>
        <taxon>Bacillati</taxon>
        <taxon>Bacillota</taxon>
        <taxon>Bacilli</taxon>
        <taxon>Bacillales</taxon>
        <taxon>Bacillaceae</taxon>
        <taxon>Thalassobacillus</taxon>
    </lineage>
</organism>
<sequence>MKKFTAIILVLTGLLLAGCAGEEQKAESAQKTLVMGTSADYKPFEYIDTANGREIIGFDIDIAKRVLDKMGYKLEIKNMDFNGLIAALNSNKVDFVMASMTPTEKRKKSVDFSDIYYVANDAIVSKKADNIKAVDDLKGKKLGIQLGSIQEETAEELKKEVEGMQVTARDTIPQLIQEMKAGRIDAAIVETTVSKGYLEKNEGLTEFIIEDESEVQGAAAAFPKGSDLTEQYNKHLQEMKQNGEIDELAKKWFGGE</sequence>
<protein>
    <submittedName>
        <fullName evidence="7">Polar amino acid transport system substrate-binding protein</fullName>
    </submittedName>
</protein>
<gene>
    <name evidence="7" type="ORF">SAMN05421743_11528</name>
</gene>
<evidence type="ECO:0000313" key="8">
    <source>
        <dbReference type="Proteomes" id="UP000198584"/>
    </source>
</evidence>
<dbReference type="SMART" id="SM00079">
    <property type="entry name" value="PBPe"/>
    <property type="match status" value="1"/>
</dbReference>
<dbReference type="InterPro" id="IPR001638">
    <property type="entry name" value="Solute-binding_3/MltF_N"/>
</dbReference>
<dbReference type="Gene3D" id="3.40.190.10">
    <property type="entry name" value="Periplasmic binding protein-like II"/>
    <property type="match status" value="2"/>
</dbReference>
<keyword evidence="2" id="KW-0564">Palmitate</keyword>
<evidence type="ECO:0000256" key="1">
    <source>
        <dbReference type="ARBA" id="ARBA00022729"/>
    </source>
</evidence>
<dbReference type="SMART" id="SM00062">
    <property type="entry name" value="PBPb"/>
    <property type="match status" value="1"/>
</dbReference>
<dbReference type="STRING" id="571932.SAMN05421743_11528"/>
<dbReference type="Proteomes" id="UP000198584">
    <property type="component" value="Unassembled WGS sequence"/>
</dbReference>
<dbReference type="PANTHER" id="PTHR35936">
    <property type="entry name" value="MEMBRANE-BOUND LYTIC MUREIN TRANSGLYCOSYLASE F"/>
    <property type="match status" value="1"/>
</dbReference>
<dbReference type="PROSITE" id="PS51257">
    <property type="entry name" value="PROKAR_LIPOPROTEIN"/>
    <property type="match status" value="1"/>
</dbReference>
<evidence type="ECO:0000259" key="5">
    <source>
        <dbReference type="SMART" id="SM00062"/>
    </source>
</evidence>
<keyword evidence="1 4" id="KW-0732">Signal</keyword>
<evidence type="ECO:0000256" key="4">
    <source>
        <dbReference type="SAM" id="SignalP"/>
    </source>
</evidence>
<evidence type="ECO:0000259" key="6">
    <source>
        <dbReference type="SMART" id="SM00079"/>
    </source>
</evidence>
<dbReference type="Pfam" id="PF00497">
    <property type="entry name" value="SBP_bac_3"/>
    <property type="match status" value="1"/>
</dbReference>
<dbReference type="GO" id="GO:0016020">
    <property type="term" value="C:membrane"/>
    <property type="evidence" value="ECO:0007669"/>
    <property type="project" value="InterPro"/>
</dbReference>
<feature type="chain" id="PRO_5039252496" evidence="4">
    <location>
        <begin position="23"/>
        <end position="256"/>
    </location>
</feature>